<dbReference type="Proteomes" id="UP000019132">
    <property type="component" value="Unassembled WGS sequence"/>
</dbReference>
<dbReference type="OMA" id="YMVTMSL"/>
<keyword evidence="3" id="KW-1185">Reference proteome</keyword>
<dbReference type="HOGENOM" id="CLU_014069_0_0_1"/>
<protein>
    <recommendedName>
        <fullName evidence="4">Transmembrane protein</fullName>
    </recommendedName>
</protein>
<keyword evidence="1" id="KW-0472">Membrane</keyword>
<dbReference type="EnsemblProtists" id="PYU1_T007344">
    <property type="protein sequence ID" value="PYU1_T007344"/>
    <property type="gene ID" value="PYU1_G007328"/>
</dbReference>
<evidence type="ECO:0008006" key="4">
    <source>
        <dbReference type="Google" id="ProtNLM"/>
    </source>
</evidence>
<feature type="transmembrane region" description="Helical" evidence="1">
    <location>
        <begin position="410"/>
        <end position="427"/>
    </location>
</feature>
<proteinExistence type="predicted"/>
<feature type="transmembrane region" description="Helical" evidence="1">
    <location>
        <begin position="381"/>
        <end position="398"/>
    </location>
</feature>
<dbReference type="eggNOG" id="ENOG502SIAN">
    <property type="taxonomic scope" value="Eukaryota"/>
</dbReference>
<dbReference type="EMBL" id="GL376629">
    <property type="status" value="NOT_ANNOTATED_CDS"/>
    <property type="molecule type" value="Genomic_DNA"/>
</dbReference>
<reference evidence="2" key="3">
    <citation type="submission" date="2015-02" db="UniProtKB">
        <authorList>
            <consortium name="EnsemblProtists"/>
        </authorList>
    </citation>
    <scope>IDENTIFICATION</scope>
    <source>
        <strain evidence="2">DAOM BR144</strain>
    </source>
</reference>
<feature type="transmembrane region" description="Helical" evidence="1">
    <location>
        <begin position="344"/>
        <end position="361"/>
    </location>
</feature>
<keyword evidence="1" id="KW-1133">Transmembrane helix</keyword>
<dbReference type="VEuPathDB" id="FungiDB:PYU1_G007328"/>
<feature type="transmembrane region" description="Helical" evidence="1">
    <location>
        <begin position="299"/>
        <end position="323"/>
    </location>
</feature>
<organism evidence="2 3">
    <name type="scientific">Globisporangium ultimum (strain ATCC 200006 / CBS 805.95 / DAOM BR144)</name>
    <name type="common">Pythium ultimum</name>
    <dbReference type="NCBI Taxonomy" id="431595"/>
    <lineage>
        <taxon>Eukaryota</taxon>
        <taxon>Sar</taxon>
        <taxon>Stramenopiles</taxon>
        <taxon>Oomycota</taxon>
        <taxon>Peronosporomycetes</taxon>
        <taxon>Pythiales</taxon>
        <taxon>Pythiaceae</taxon>
        <taxon>Globisporangium</taxon>
    </lineage>
</organism>
<evidence type="ECO:0000313" key="3">
    <source>
        <dbReference type="Proteomes" id="UP000019132"/>
    </source>
</evidence>
<evidence type="ECO:0000313" key="2">
    <source>
        <dbReference type="EnsemblProtists" id="PYU1_T007344"/>
    </source>
</evidence>
<name>K3WQV2_GLOUD</name>
<keyword evidence="1" id="KW-0812">Transmembrane</keyword>
<feature type="transmembrane region" description="Helical" evidence="1">
    <location>
        <begin position="480"/>
        <end position="504"/>
    </location>
</feature>
<dbReference type="AlphaFoldDB" id="K3WQV2"/>
<reference evidence="3" key="1">
    <citation type="journal article" date="2010" name="Genome Biol.">
        <title>Genome sequence of the necrotrophic plant pathogen Pythium ultimum reveals original pathogenicity mechanisms and effector repertoire.</title>
        <authorList>
            <person name="Levesque C.A."/>
            <person name="Brouwer H."/>
            <person name="Cano L."/>
            <person name="Hamilton J.P."/>
            <person name="Holt C."/>
            <person name="Huitema E."/>
            <person name="Raffaele S."/>
            <person name="Robideau G.P."/>
            <person name="Thines M."/>
            <person name="Win J."/>
            <person name="Zerillo M.M."/>
            <person name="Beakes G.W."/>
            <person name="Boore J.L."/>
            <person name="Busam D."/>
            <person name="Dumas B."/>
            <person name="Ferriera S."/>
            <person name="Fuerstenberg S.I."/>
            <person name="Gachon C.M."/>
            <person name="Gaulin E."/>
            <person name="Govers F."/>
            <person name="Grenville-Briggs L."/>
            <person name="Horner N."/>
            <person name="Hostetler J."/>
            <person name="Jiang R.H."/>
            <person name="Johnson J."/>
            <person name="Krajaejun T."/>
            <person name="Lin H."/>
            <person name="Meijer H.J."/>
            <person name="Moore B."/>
            <person name="Morris P."/>
            <person name="Phuntmart V."/>
            <person name="Puiu D."/>
            <person name="Shetty J."/>
            <person name="Stajich J.E."/>
            <person name="Tripathy S."/>
            <person name="Wawra S."/>
            <person name="van West P."/>
            <person name="Whitty B.R."/>
            <person name="Coutinho P.M."/>
            <person name="Henrissat B."/>
            <person name="Martin F."/>
            <person name="Thomas P.D."/>
            <person name="Tyler B.M."/>
            <person name="De Vries R.P."/>
            <person name="Kamoun S."/>
            <person name="Yandell M."/>
            <person name="Tisserat N."/>
            <person name="Buell C.R."/>
        </authorList>
    </citation>
    <scope>NUCLEOTIDE SEQUENCE</scope>
    <source>
        <strain evidence="3">DAOM:BR144</strain>
    </source>
</reference>
<dbReference type="InParanoid" id="K3WQV2"/>
<sequence>MSKVAGYQKSFMLKTRNTGTVTKKIKLGHVVHLVRRLCVLAAAIFYVRVLIGSSVQSFASLQGVTSPLTVFRNYSASLITEYVGDGLIRDSKLVASLLGPDGATAPLRNDTMYLESKTTTSFTGCTSVAKFNDKIYDNTMLRNDFLKMVEDVLYRLPFLSDHELILPVVDCSFTPLVINDLTCRRVFYLTRLKSNPAQVYHQLAVALGYPYDAPPAYTLAEHLGETEDAKLELRSIPRDPARDPILIIQTARQRGYYMKSPIAQTNIKSMYWPLDTNPASVMSKWIWHGKTWMRDSWAWVHYIHTMFALNTTFNLLVLFLVMYRNFHLGKIWIGDAFASVSNTLMHRGTLVLISWIINGLWMTTEIVLQYSYALAGLPPVYIYHEFMQADVITIFLCLADSVGYFLKERIDPAFAIIVIELGFLYRVEIGQTMLPPAFEQFSIDRAVSIHESGLVPVTPFFASISPLRLWTASHLPESNLMLIMSSFSAVFTVCFFFAILYVIVRKIYKRCYPENAYSQPSFKLPTKTDRSANDEALSIKRTLTLFEIATGAELQNRFGVIADYDNFVYFKGLKFASADGIYCNGFVIANGKFLLATEDIFTIAVMKLTRIRWRTVYTYEVDGSKLMQTAQVVYPSTLTWTDLLALNVSILA</sequence>
<reference evidence="3" key="2">
    <citation type="submission" date="2010-04" db="EMBL/GenBank/DDBJ databases">
        <authorList>
            <person name="Buell R."/>
            <person name="Hamilton J."/>
            <person name="Hostetler J."/>
        </authorList>
    </citation>
    <scope>NUCLEOTIDE SEQUENCE [LARGE SCALE GENOMIC DNA]</scope>
    <source>
        <strain evidence="3">DAOM:BR144</strain>
    </source>
</reference>
<evidence type="ECO:0000256" key="1">
    <source>
        <dbReference type="SAM" id="Phobius"/>
    </source>
</evidence>
<accession>K3WQV2</accession>